<keyword evidence="3" id="KW-1185">Reference proteome</keyword>
<evidence type="ECO:0000313" key="3">
    <source>
        <dbReference type="Proteomes" id="UP001310290"/>
    </source>
</evidence>
<organism evidence="2 3">
    <name type="scientific">Streptomyces bottropensis</name>
    <dbReference type="NCBI Taxonomy" id="42235"/>
    <lineage>
        <taxon>Bacteria</taxon>
        <taxon>Bacillati</taxon>
        <taxon>Actinomycetota</taxon>
        <taxon>Actinomycetes</taxon>
        <taxon>Kitasatosporales</taxon>
        <taxon>Streptomycetaceae</taxon>
        <taxon>Streptomyces</taxon>
    </lineage>
</organism>
<accession>A0ABU8B055</accession>
<feature type="compositionally biased region" description="Basic and acidic residues" evidence="1">
    <location>
        <begin position="9"/>
        <end position="30"/>
    </location>
</feature>
<sequence length="138" mass="15610">MSDGVTSSRPKDTRATAHEQGRSDRAHADRNTALVGEVEGCLRARIHHLQAREEAEALCSRLPWATTAQAEEITRHYIEQRLTRTRHTLAHHIDELRDQYENRYQELRRDLLKRHAASACVVLAGCVDITAVVDALGH</sequence>
<protein>
    <submittedName>
        <fullName evidence="2">Uncharacterized protein</fullName>
    </submittedName>
</protein>
<proteinExistence type="predicted"/>
<name>A0ABU8B055_9ACTN</name>
<dbReference type="EMBL" id="JARULZ010000003">
    <property type="protein sequence ID" value="MEH0639314.1"/>
    <property type="molecule type" value="Genomic_DNA"/>
</dbReference>
<reference evidence="2" key="1">
    <citation type="submission" date="2023-04" db="EMBL/GenBank/DDBJ databases">
        <title>Genomic diversity of scab-causing Streptomyces spp. in the province of Quebec, Canada.</title>
        <authorList>
            <person name="Biessy A."/>
            <person name="Cadieux M."/>
            <person name="Ciotola M."/>
            <person name="Filion M."/>
        </authorList>
    </citation>
    <scope>NUCLEOTIDE SEQUENCE</scope>
    <source>
        <strain evidence="2">B21-115</strain>
    </source>
</reference>
<evidence type="ECO:0000313" key="2">
    <source>
        <dbReference type="EMBL" id="MEH0639314.1"/>
    </source>
</evidence>
<comment type="caution">
    <text evidence="2">The sequence shown here is derived from an EMBL/GenBank/DDBJ whole genome shotgun (WGS) entry which is preliminary data.</text>
</comment>
<evidence type="ECO:0000256" key="1">
    <source>
        <dbReference type="SAM" id="MobiDB-lite"/>
    </source>
</evidence>
<gene>
    <name evidence="2" type="ORF">QBA35_39870</name>
</gene>
<feature type="region of interest" description="Disordered" evidence="1">
    <location>
        <begin position="1"/>
        <end position="30"/>
    </location>
</feature>
<dbReference type="Proteomes" id="UP001310290">
    <property type="component" value="Unassembled WGS sequence"/>
</dbReference>